<dbReference type="InterPro" id="IPR000253">
    <property type="entry name" value="FHA_dom"/>
</dbReference>
<protein>
    <recommendedName>
        <fullName evidence="3">FHA domain-containing protein</fullName>
    </recommendedName>
</protein>
<keyword evidence="5" id="KW-1185">Reference proteome</keyword>
<reference evidence="4 5" key="1">
    <citation type="submission" date="2016-07" db="EMBL/GenBank/DDBJ databases">
        <title>Pervasive Adenine N6-methylation of Active Genes in Fungi.</title>
        <authorList>
            <consortium name="DOE Joint Genome Institute"/>
            <person name="Mondo S.J."/>
            <person name="Dannebaum R.O."/>
            <person name="Kuo R.C."/>
            <person name="Labutti K."/>
            <person name="Haridas S."/>
            <person name="Kuo A."/>
            <person name="Salamov A."/>
            <person name="Ahrendt S.R."/>
            <person name="Lipzen A."/>
            <person name="Sullivan W."/>
            <person name="Andreopoulos W.B."/>
            <person name="Clum A."/>
            <person name="Lindquist E."/>
            <person name="Daum C."/>
            <person name="Ramamoorthy G.K."/>
            <person name="Gryganskyi A."/>
            <person name="Culley D."/>
            <person name="Magnuson J.K."/>
            <person name="James T.Y."/>
            <person name="O'Malley M.A."/>
            <person name="Stajich J.E."/>
            <person name="Spatafora J.W."/>
            <person name="Visel A."/>
            <person name="Grigoriev I.V."/>
        </authorList>
    </citation>
    <scope>NUCLEOTIDE SEQUENCE [LARGE SCALE GENOMIC DNA]</scope>
    <source>
        <strain evidence="4 5">NRRL 2496</strain>
    </source>
</reference>
<dbReference type="AlphaFoldDB" id="A0A1X2HE27"/>
<evidence type="ECO:0000259" key="3">
    <source>
        <dbReference type="PROSITE" id="PS50006"/>
    </source>
</evidence>
<keyword evidence="1" id="KW-0539">Nucleus</keyword>
<dbReference type="GO" id="GO:0005634">
    <property type="term" value="C:nucleus"/>
    <property type="evidence" value="ECO:0007669"/>
    <property type="project" value="UniProtKB-ARBA"/>
</dbReference>
<dbReference type="PANTHER" id="PTHR21712:SF29">
    <property type="entry name" value="PRE-RRNA-PROCESSING PROTEIN FHL1"/>
    <property type="match status" value="1"/>
</dbReference>
<dbReference type="InterPro" id="IPR045178">
    <property type="entry name" value="Fhl1/FHA1"/>
</dbReference>
<dbReference type="PANTHER" id="PTHR21712">
    <property type="entry name" value="PRE-RRNA-PROCESSING PROTEIN FHL1"/>
    <property type="match status" value="1"/>
</dbReference>
<comment type="caution">
    <text evidence="4">The sequence shown here is derived from an EMBL/GenBank/DDBJ whole genome shotgun (WGS) entry which is preliminary data.</text>
</comment>
<feature type="region of interest" description="Disordered" evidence="2">
    <location>
        <begin position="1"/>
        <end position="24"/>
    </location>
</feature>
<dbReference type="InParanoid" id="A0A1X2HE27"/>
<organism evidence="4 5">
    <name type="scientific">Syncephalastrum racemosum</name>
    <name type="common">Filamentous fungus</name>
    <dbReference type="NCBI Taxonomy" id="13706"/>
    <lineage>
        <taxon>Eukaryota</taxon>
        <taxon>Fungi</taxon>
        <taxon>Fungi incertae sedis</taxon>
        <taxon>Mucoromycota</taxon>
        <taxon>Mucoromycotina</taxon>
        <taxon>Mucoromycetes</taxon>
        <taxon>Mucorales</taxon>
        <taxon>Syncephalastraceae</taxon>
        <taxon>Syncephalastrum</taxon>
    </lineage>
</organism>
<evidence type="ECO:0000313" key="4">
    <source>
        <dbReference type="EMBL" id="ORY97187.1"/>
    </source>
</evidence>
<feature type="compositionally biased region" description="Polar residues" evidence="2">
    <location>
        <begin position="1"/>
        <end position="15"/>
    </location>
</feature>
<dbReference type="PROSITE" id="PS50006">
    <property type="entry name" value="FHA_DOMAIN"/>
    <property type="match status" value="1"/>
</dbReference>
<evidence type="ECO:0000256" key="1">
    <source>
        <dbReference type="ARBA" id="ARBA00023242"/>
    </source>
</evidence>
<dbReference type="EMBL" id="MCGN01000004">
    <property type="protein sequence ID" value="ORY97187.1"/>
    <property type="molecule type" value="Genomic_DNA"/>
</dbReference>
<dbReference type="SUPFAM" id="SSF49879">
    <property type="entry name" value="SMAD/FHA domain"/>
    <property type="match status" value="1"/>
</dbReference>
<dbReference type="SMART" id="SM00240">
    <property type="entry name" value="FHA"/>
    <property type="match status" value="1"/>
</dbReference>
<evidence type="ECO:0000256" key="2">
    <source>
        <dbReference type="SAM" id="MobiDB-lite"/>
    </source>
</evidence>
<dbReference type="InterPro" id="IPR008984">
    <property type="entry name" value="SMAD_FHA_dom_sf"/>
</dbReference>
<dbReference type="Pfam" id="PF00498">
    <property type="entry name" value="FHA"/>
    <property type="match status" value="1"/>
</dbReference>
<feature type="domain" description="FHA" evidence="3">
    <location>
        <begin position="46"/>
        <end position="108"/>
    </location>
</feature>
<proteinExistence type="predicted"/>
<name>A0A1X2HE27_SYNRA</name>
<accession>A0A1X2HE27</accession>
<gene>
    <name evidence="4" type="ORF">BCR43DRAFT_513617</name>
</gene>
<dbReference type="OrthoDB" id="5954824at2759"/>
<dbReference type="GO" id="GO:0043565">
    <property type="term" value="F:sequence-specific DNA binding"/>
    <property type="evidence" value="ECO:0007669"/>
    <property type="project" value="TreeGrafter"/>
</dbReference>
<dbReference type="Proteomes" id="UP000242180">
    <property type="component" value="Unassembled WGS sequence"/>
</dbReference>
<dbReference type="GO" id="GO:0060962">
    <property type="term" value="P:regulation of ribosomal protein gene transcription by RNA polymerase II"/>
    <property type="evidence" value="ECO:0007669"/>
    <property type="project" value="InterPro"/>
</dbReference>
<dbReference type="OMA" id="SHTRERW"/>
<sequence>MLHLLTQSKDTTEVTCHTPRPDASTTHLYPKLVGHNWDCYITTESIVLGRSSPQSNNGKGQHRVDVDFGTTKRDISRRHAEIRYNARHRRWELRVYGRNGVRVNHALKKPKSGPVTLSTGSVIELVGNRFVFILPSGVSPDPTTPEKQLKQLNPINRHRSLQRAESAQLLRQIDGEGEIEKLILAAFGGHDKRNTRDILSFATRDSPYDETSVLHALLLSQKVQLAERTPMSSLATADEADWILCPSESGGDAALLSSQENDAAEEKTYLSHPPTDVVGTSLHDTYLLLIQAAQPSPHMVTRLGKRRRTAAAVLDRKKARTAIYDLFLKDSQ</sequence>
<dbReference type="Gene3D" id="2.60.200.20">
    <property type="match status" value="1"/>
</dbReference>
<evidence type="ECO:0000313" key="5">
    <source>
        <dbReference type="Proteomes" id="UP000242180"/>
    </source>
</evidence>
<dbReference type="CDD" id="cd22701">
    <property type="entry name" value="FHA_FKH1-like"/>
    <property type="match status" value="1"/>
</dbReference>
<dbReference type="STRING" id="13706.A0A1X2HE27"/>